<dbReference type="PANTHER" id="PTHR12270:SF52">
    <property type="entry name" value="GLYCOSYLTRANSFERASE-LIKE PROTEIN GNT13-RELATED"/>
    <property type="match status" value="1"/>
</dbReference>
<dbReference type="PANTHER" id="PTHR12270">
    <property type="entry name" value="GLYCOSYLTRANSFERASE-RELATED"/>
    <property type="match status" value="1"/>
</dbReference>
<feature type="chain" id="PRO_5040921000" evidence="8">
    <location>
        <begin position="20"/>
        <end position="420"/>
    </location>
</feature>
<dbReference type="EMBL" id="BRXZ01000259">
    <property type="protein sequence ID" value="GMI08318.1"/>
    <property type="molecule type" value="Genomic_DNA"/>
</dbReference>
<dbReference type="GO" id="GO:0035269">
    <property type="term" value="P:protein O-linked glycosylation via mannose"/>
    <property type="evidence" value="ECO:0007669"/>
    <property type="project" value="TreeGrafter"/>
</dbReference>
<comment type="subcellular location">
    <subcellularLocation>
        <location evidence="1">Membrane</location>
        <topology evidence="1">Single-pass type II membrane protein</topology>
    </subcellularLocation>
</comment>
<keyword evidence="5" id="KW-0472">Membrane</keyword>
<reference evidence="9" key="1">
    <citation type="submission" date="2022-07" db="EMBL/GenBank/DDBJ databases">
        <title>Genome analysis of Parmales, a sister group of diatoms, reveals the evolutionary specialization of diatoms from phago-mixotrophs to photoautotrophs.</title>
        <authorList>
            <person name="Ban H."/>
            <person name="Sato S."/>
            <person name="Yoshikawa S."/>
            <person name="Kazumasa Y."/>
            <person name="Nakamura Y."/>
            <person name="Ichinomiya M."/>
            <person name="Saitoh K."/>
            <person name="Sato N."/>
            <person name="Blanc-Mathieu R."/>
            <person name="Endo H."/>
            <person name="Kuwata A."/>
            <person name="Ogata H."/>
        </authorList>
    </citation>
    <scope>NUCLEOTIDE SEQUENCE</scope>
</reference>
<keyword evidence="6" id="KW-0325">Glycoprotein</keyword>
<protein>
    <submittedName>
        <fullName evidence="9">Uncharacterized protein</fullName>
    </submittedName>
</protein>
<evidence type="ECO:0000256" key="1">
    <source>
        <dbReference type="ARBA" id="ARBA00004606"/>
    </source>
</evidence>
<dbReference type="Pfam" id="PF13896">
    <property type="entry name" value="Glyco_transf_49"/>
    <property type="match status" value="1"/>
</dbReference>
<name>A0A9W7FAS9_9STRA</name>
<gene>
    <name evidence="9" type="ORF">TrRE_jg2426</name>
</gene>
<evidence type="ECO:0000256" key="3">
    <source>
        <dbReference type="ARBA" id="ARBA00022968"/>
    </source>
</evidence>
<evidence type="ECO:0000313" key="9">
    <source>
        <dbReference type="EMBL" id="GMI08318.1"/>
    </source>
</evidence>
<evidence type="ECO:0000256" key="6">
    <source>
        <dbReference type="ARBA" id="ARBA00023180"/>
    </source>
</evidence>
<feature type="region of interest" description="Disordered" evidence="7">
    <location>
        <begin position="101"/>
        <end position="132"/>
    </location>
</feature>
<dbReference type="GO" id="GO:0042285">
    <property type="term" value="F:xylosyltransferase activity"/>
    <property type="evidence" value="ECO:0007669"/>
    <property type="project" value="TreeGrafter"/>
</dbReference>
<keyword evidence="8" id="KW-0732">Signal</keyword>
<evidence type="ECO:0000256" key="2">
    <source>
        <dbReference type="ARBA" id="ARBA00022692"/>
    </source>
</evidence>
<accession>A0A9W7FAS9</accession>
<organism evidence="9 10">
    <name type="scientific">Triparma retinervis</name>
    <dbReference type="NCBI Taxonomy" id="2557542"/>
    <lineage>
        <taxon>Eukaryota</taxon>
        <taxon>Sar</taxon>
        <taxon>Stramenopiles</taxon>
        <taxon>Ochrophyta</taxon>
        <taxon>Bolidophyceae</taxon>
        <taxon>Parmales</taxon>
        <taxon>Triparmaceae</taxon>
        <taxon>Triparma</taxon>
    </lineage>
</organism>
<dbReference type="GO" id="GO:0015020">
    <property type="term" value="F:glucuronosyltransferase activity"/>
    <property type="evidence" value="ECO:0007669"/>
    <property type="project" value="TreeGrafter"/>
</dbReference>
<evidence type="ECO:0000256" key="8">
    <source>
        <dbReference type="SAM" id="SignalP"/>
    </source>
</evidence>
<feature type="compositionally biased region" description="Polar residues" evidence="7">
    <location>
        <begin position="103"/>
        <end position="117"/>
    </location>
</feature>
<keyword evidence="10" id="KW-1185">Reference proteome</keyword>
<evidence type="ECO:0000256" key="7">
    <source>
        <dbReference type="SAM" id="MobiDB-lite"/>
    </source>
</evidence>
<evidence type="ECO:0000256" key="4">
    <source>
        <dbReference type="ARBA" id="ARBA00022989"/>
    </source>
</evidence>
<comment type="caution">
    <text evidence="9">The sequence shown here is derived from an EMBL/GenBank/DDBJ whole genome shotgun (WGS) entry which is preliminary data.</text>
</comment>
<feature type="signal peptide" evidence="8">
    <location>
        <begin position="1"/>
        <end position="19"/>
    </location>
</feature>
<proteinExistence type="predicted"/>
<evidence type="ECO:0000256" key="5">
    <source>
        <dbReference type="ARBA" id="ARBA00023136"/>
    </source>
</evidence>
<keyword evidence="3" id="KW-0735">Signal-anchor</keyword>
<dbReference type="Proteomes" id="UP001165082">
    <property type="component" value="Unassembled WGS sequence"/>
</dbReference>
<sequence>MSRLPSKLLCLLFTIVVYAVGFFSAVHTMTSNGDVDRQPLAPPSILPPTPLPNNLLDVQRGVKNTVDGAMGGLHTTLRKDRVWGGEADPFKSQLPVERMSPYDNINNPVRGGASSSTLAPRAPEAPPERPGLAAPFVASLPYPAPPCDPIENPSDLQVTLVSSASMDRISSISAFCSTWSGPISVVFYTSLPPPTVDLKVRSLPSCGVGDDSRITVTTRTPTREEEEDPRLFPVNELRNLAIEAVKTTHYVYIDVDFYPSDKILETILSPPAALVLASSYKSALVIPAFERSYLTCSPRNYDLSEGEKREFQDCVSKLAMPSDMQDLKKQMKKRMTRVFDGRFTSVPHSSTGYNEWFKQEVGELRDIKCIDSDRYEPYLVLRKCASLPPFQPSFTGYGKNKASHTLHLRYLSYDLKRGKG</sequence>
<keyword evidence="4" id="KW-1133">Transmembrane helix</keyword>
<dbReference type="GO" id="GO:0016020">
    <property type="term" value="C:membrane"/>
    <property type="evidence" value="ECO:0007669"/>
    <property type="project" value="UniProtKB-SubCell"/>
</dbReference>
<keyword evidence="2" id="KW-0812">Transmembrane</keyword>
<dbReference type="OrthoDB" id="40401at2759"/>
<evidence type="ECO:0000313" key="10">
    <source>
        <dbReference type="Proteomes" id="UP001165082"/>
    </source>
</evidence>
<dbReference type="AlphaFoldDB" id="A0A9W7FAS9"/>
<dbReference type="InterPro" id="IPR051292">
    <property type="entry name" value="Xyl/GlcA_transferase"/>
</dbReference>